<evidence type="ECO:0000256" key="1">
    <source>
        <dbReference type="PIRNR" id="PIRNR037226"/>
    </source>
</evidence>
<dbReference type="InterPro" id="IPR011650">
    <property type="entry name" value="Peptidase_M20_dimer"/>
</dbReference>
<dbReference type="InterPro" id="IPR002933">
    <property type="entry name" value="Peptidase_M20"/>
</dbReference>
<feature type="domain" description="Peptidase M20 dimerisation" evidence="2">
    <location>
        <begin position="167"/>
        <end position="258"/>
    </location>
</feature>
<dbReference type="NCBIfam" id="TIGR01891">
    <property type="entry name" value="amidohydrolases"/>
    <property type="match status" value="1"/>
</dbReference>
<dbReference type="GO" id="GO:0046657">
    <property type="term" value="P:folic acid catabolic process"/>
    <property type="evidence" value="ECO:0007669"/>
    <property type="project" value="TreeGrafter"/>
</dbReference>
<evidence type="ECO:0000313" key="4">
    <source>
        <dbReference type="Proteomes" id="UP000186455"/>
    </source>
</evidence>
<dbReference type="STRING" id="1048205.AB852_23520"/>
<dbReference type="InterPro" id="IPR017144">
    <property type="entry name" value="Xaa-Arg_dipeptidase"/>
</dbReference>
<dbReference type="PANTHER" id="PTHR30575:SF0">
    <property type="entry name" value="XAA-ARG DIPEPTIDASE"/>
    <property type="match status" value="1"/>
</dbReference>
<keyword evidence="4" id="KW-1185">Reference proteome</keyword>
<dbReference type="AlphaFoldDB" id="A0A1Q4V4H7"/>
<dbReference type="Gene3D" id="3.30.70.360">
    <property type="match status" value="1"/>
</dbReference>
<sequence>MRKRCRAAVEGHRERLLALSHALHADPETAFEEHRAAARVAGVLTAEGFTVRRGVGGLDTALTATYGDGELVVGVCAEYDALPGLGHACGHNVIAAASVGAALALRDVAGDLGVTVKLIGTPAEETGGGKILLLERGVFDDVGFALLIHPSPDELCAPRTLAVTDLEVRYRGRAAHAAFAPHHGVNAADALTVAQVAIGLARQHLEDRQMVHGIVTDGGAVPNVIPDDTRALYYLRAGSYESLEGLERRVRDCLRAGAVATGCAEEVRQVSPAYADLVSDPWLAGAYRSAVTALGRSPVPFAEEAGRLTPASTDMGNVSRALPAIQPSIGVDCGSAVNHQPGFAEVCAGPSGDRAVLDGAVALAWTAASAALDSPARALLLAGVRERAAGRVGGP</sequence>
<dbReference type="SUPFAM" id="SSF53187">
    <property type="entry name" value="Zn-dependent exopeptidases"/>
    <property type="match status" value="1"/>
</dbReference>
<dbReference type="FunFam" id="3.30.70.360:FF:000004">
    <property type="entry name" value="Peptidase M20 domain-containing protein 2"/>
    <property type="match status" value="1"/>
</dbReference>
<dbReference type="GO" id="GO:0005737">
    <property type="term" value="C:cytoplasm"/>
    <property type="evidence" value="ECO:0007669"/>
    <property type="project" value="TreeGrafter"/>
</dbReference>
<dbReference type="InterPro" id="IPR052030">
    <property type="entry name" value="Peptidase_M20/M20A_hydrolases"/>
</dbReference>
<dbReference type="GO" id="GO:0016805">
    <property type="term" value="F:dipeptidase activity"/>
    <property type="evidence" value="ECO:0007669"/>
    <property type="project" value="InterPro"/>
</dbReference>
<reference evidence="3 4" key="1">
    <citation type="submission" date="2015-06" db="EMBL/GenBank/DDBJ databases">
        <title>Cloning and characterization of the uncialamcin biosynthetic gene cluster.</title>
        <authorList>
            <person name="Yan X."/>
            <person name="Huang T."/>
            <person name="Ge H."/>
            <person name="Shen B."/>
        </authorList>
    </citation>
    <scope>NUCLEOTIDE SEQUENCE [LARGE SCALE GENOMIC DNA]</scope>
    <source>
        <strain evidence="3 4">DCA2648</strain>
    </source>
</reference>
<evidence type="ECO:0000313" key="3">
    <source>
        <dbReference type="EMBL" id="OKH92782.1"/>
    </source>
</evidence>
<comment type="similarity">
    <text evidence="1">Belongs to the peptidase M20A family.</text>
</comment>
<dbReference type="Pfam" id="PF01546">
    <property type="entry name" value="Peptidase_M20"/>
    <property type="match status" value="1"/>
</dbReference>
<dbReference type="Gene3D" id="3.40.630.10">
    <property type="entry name" value="Zn peptidases"/>
    <property type="match status" value="1"/>
</dbReference>
<protein>
    <recommendedName>
        <fullName evidence="1">Peptidase M20 domain-containing protein 2</fullName>
    </recommendedName>
</protein>
<dbReference type="GO" id="GO:0071713">
    <property type="term" value="F:para-aminobenzoyl-glutamate hydrolase activity"/>
    <property type="evidence" value="ECO:0007669"/>
    <property type="project" value="TreeGrafter"/>
</dbReference>
<dbReference type="PIRSF" id="PIRSF037226">
    <property type="entry name" value="Amidohydrolase_ACY1L2_prd"/>
    <property type="match status" value="1"/>
</dbReference>
<proteinExistence type="inferred from homology"/>
<dbReference type="PANTHER" id="PTHR30575">
    <property type="entry name" value="PEPTIDASE M20"/>
    <property type="match status" value="1"/>
</dbReference>
<dbReference type="Pfam" id="PF07687">
    <property type="entry name" value="M20_dimer"/>
    <property type="match status" value="1"/>
</dbReference>
<evidence type="ECO:0000259" key="2">
    <source>
        <dbReference type="Pfam" id="PF07687"/>
    </source>
</evidence>
<dbReference type="InterPro" id="IPR036264">
    <property type="entry name" value="Bact_exopeptidase_dim_dom"/>
</dbReference>
<gene>
    <name evidence="3" type="ORF">AB852_23520</name>
</gene>
<name>A0A1Q4V4H7_9ACTN</name>
<dbReference type="EMBL" id="LFBV01000006">
    <property type="protein sequence ID" value="OKH92782.1"/>
    <property type="molecule type" value="Genomic_DNA"/>
</dbReference>
<accession>A0A1Q4V4H7</accession>
<organism evidence="3 4">
    <name type="scientific">Streptomyces uncialis</name>
    <dbReference type="NCBI Taxonomy" id="1048205"/>
    <lineage>
        <taxon>Bacteria</taxon>
        <taxon>Bacillati</taxon>
        <taxon>Actinomycetota</taxon>
        <taxon>Actinomycetes</taxon>
        <taxon>Kitasatosporales</taxon>
        <taxon>Streptomycetaceae</taxon>
        <taxon>Streptomyces</taxon>
    </lineage>
</organism>
<dbReference type="SUPFAM" id="SSF55031">
    <property type="entry name" value="Bacterial exopeptidase dimerisation domain"/>
    <property type="match status" value="1"/>
</dbReference>
<comment type="caution">
    <text evidence="3">The sequence shown here is derived from an EMBL/GenBank/DDBJ whole genome shotgun (WGS) entry which is preliminary data.</text>
</comment>
<dbReference type="Proteomes" id="UP000186455">
    <property type="component" value="Unassembled WGS sequence"/>
</dbReference>
<dbReference type="InterPro" id="IPR017439">
    <property type="entry name" value="Amidohydrolase"/>
</dbReference>